<feature type="region of interest" description="Disordered" evidence="1">
    <location>
        <begin position="1"/>
        <end position="21"/>
    </location>
</feature>
<protein>
    <submittedName>
        <fullName evidence="2">Uncharacterized protein</fullName>
    </submittedName>
</protein>
<sequence length="49" mass="5070">MAAHADSDADGKRARLDQHGGQATVIDGEIGQRALTEILRAAEKAAAVI</sequence>
<evidence type="ECO:0000256" key="1">
    <source>
        <dbReference type="SAM" id="MobiDB-lite"/>
    </source>
</evidence>
<gene>
    <name evidence="2" type="ORF">AVDCRST_MAG67-2017</name>
</gene>
<reference evidence="2" key="1">
    <citation type="submission" date="2020-02" db="EMBL/GenBank/DDBJ databases">
        <authorList>
            <person name="Meier V. D."/>
        </authorList>
    </citation>
    <scope>NUCLEOTIDE SEQUENCE</scope>
    <source>
        <strain evidence="2">AVDCRST_MAG67</strain>
    </source>
</reference>
<name>A0A6J4SL78_9ACTN</name>
<evidence type="ECO:0000313" key="2">
    <source>
        <dbReference type="EMBL" id="CAA9502146.1"/>
    </source>
</evidence>
<proteinExistence type="predicted"/>
<dbReference type="EMBL" id="CADCVQ010000084">
    <property type="protein sequence ID" value="CAA9502146.1"/>
    <property type="molecule type" value="Genomic_DNA"/>
</dbReference>
<accession>A0A6J4SL78</accession>
<organism evidence="2">
    <name type="scientific">uncultured Solirubrobacteraceae bacterium</name>
    <dbReference type="NCBI Taxonomy" id="1162706"/>
    <lineage>
        <taxon>Bacteria</taxon>
        <taxon>Bacillati</taxon>
        <taxon>Actinomycetota</taxon>
        <taxon>Thermoleophilia</taxon>
        <taxon>Solirubrobacterales</taxon>
        <taxon>Solirubrobacteraceae</taxon>
        <taxon>environmental samples</taxon>
    </lineage>
</organism>
<dbReference type="AlphaFoldDB" id="A0A6J4SL78"/>
<feature type="compositionally biased region" description="Basic and acidic residues" evidence="1">
    <location>
        <begin position="1"/>
        <end position="18"/>
    </location>
</feature>